<dbReference type="EMBL" id="GL883916">
    <property type="protein sequence ID" value="EGI14493.1"/>
    <property type="molecule type" value="Genomic_DNA"/>
</dbReference>
<evidence type="ECO:0000256" key="1">
    <source>
        <dbReference type="SAM" id="MobiDB-lite"/>
    </source>
</evidence>
<proteinExistence type="predicted"/>
<accession>F4T2H6</accession>
<dbReference type="AlphaFoldDB" id="F4T2H6"/>
<dbReference type="HOGENOM" id="CLU_3407442_0_0_6"/>
<evidence type="ECO:0000313" key="3">
    <source>
        <dbReference type="Proteomes" id="UP000004710"/>
    </source>
</evidence>
<name>F4T2H6_ECOLX</name>
<feature type="region of interest" description="Disordered" evidence="1">
    <location>
        <begin position="1"/>
        <end position="30"/>
    </location>
</feature>
<reference evidence="2 3" key="1">
    <citation type="submission" date="2010-01" db="EMBL/GenBank/DDBJ databases">
        <title>The Genome Sequence of Escherichia coli M605.</title>
        <authorList>
            <consortium name="The Broad Institute Genome Sequencing Platform"/>
            <consortium name="The Broad Institute Genome Sequencing Center for Infectious Disease"/>
            <person name="Feldgarden M."/>
            <person name="Gordon D.M."/>
            <person name="Johnson J.R."/>
            <person name="Johnston B.D."/>
            <person name="Young S."/>
            <person name="Zeng Q."/>
            <person name="Koehrsen M."/>
            <person name="Alvarado L."/>
            <person name="Berlin A.M."/>
            <person name="Borenstein D."/>
            <person name="Chapman S.B."/>
            <person name="Chen Z."/>
            <person name="Engels R."/>
            <person name="Freedman E."/>
            <person name="Gellesch M."/>
            <person name="Goldberg J."/>
            <person name="Griggs A."/>
            <person name="Gujja S."/>
            <person name="Heilman E.R."/>
            <person name="Heiman D.I."/>
            <person name="Hepburn T.A."/>
            <person name="Howarth C."/>
            <person name="Jen D."/>
            <person name="Larson L."/>
            <person name="Lewis B."/>
            <person name="Mehta T."/>
            <person name="Park D."/>
            <person name="Pearson M."/>
            <person name="Richards J."/>
            <person name="Roberts A."/>
            <person name="Saif S."/>
            <person name="Shea T.D."/>
            <person name="Shenoy N."/>
            <person name="Sisk P."/>
            <person name="Stolte C."/>
            <person name="Sykes S.N."/>
            <person name="Walk T."/>
            <person name="White J."/>
            <person name="Yandava C."/>
            <person name="Haas B."/>
            <person name="Henn M.R."/>
            <person name="Nusbaum C."/>
            <person name="Birren B."/>
        </authorList>
    </citation>
    <scope>NUCLEOTIDE SEQUENCE [LARGE SCALE GENOMIC DNA]</scope>
    <source>
        <strain evidence="2 3">M605</strain>
    </source>
</reference>
<feature type="non-terminal residue" evidence="2">
    <location>
        <position position="30"/>
    </location>
</feature>
<evidence type="ECO:0000313" key="2">
    <source>
        <dbReference type="EMBL" id="EGI14493.1"/>
    </source>
</evidence>
<sequence>MLPLSVNSMNSGASLAARHNNTGSGTLTTL</sequence>
<organism evidence="2 3">
    <name type="scientific">Escherichia coli M605</name>
    <dbReference type="NCBI Taxonomy" id="656417"/>
    <lineage>
        <taxon>Bacteria</taxon>
        <taxon>Pseudomonadati</taxon>
        <taxon>Pseudomonadota</taxon>
        <taxon>Gammaproteobacteria</taxon>
        <taxon>Enterobacterales</taxon>
        <taxon>Enterobacteriaceae</taxon>
        <taxon>Escherichia</taxon>
    </lineage>
</organism>
<protein>
    <submittedName>
        <fullName evidence="2">Insertion element iso-IS1n protein InsB</fullName>
    </submittedName>
</protein>
<gene>
    <name evidence="2" type="ORF">ECIG_01439</name>
</gene>
<dbReference type="Proteomes" id="UP000004710">
    <property type="component" value="Unassembled WGS sequence"/>
</dbReference>